<accession>A0A8S1M336</accession>
<dbReference type="Pfam" id="PF02518">
    <property type="entry name" value="HATPase_c"/>
    <property type="match status" value="1"/>
</dbReference>
<reference evidence="6" key="1">
    <citation type="submission" date="2021-01" db="EMBL/GenBank/DDBJ databases">
        <authorList>
            <consortium name="Genoscope - CEA"/>
            <person name="William W."/>
        </authorList>
    </citation>
    <scope>NUCLEOTIDE SEQUENCE</scope>
</reference>
<dbReference type="OMA" id="MMIGINI"/>
<keyword evidence="3" id="KW-1133">Transmembrane helix</keyword>
<dbReference type="EMBL" id="CAJJDM010000052">
    <property type="protein sequence ID" value="CAD8074069.1"/>
    <property type="molecule type" value="Genomic_DNA"/>
</dbReference>
<evidence type="ECO:0000259" key="5">
    <source>
        <dbReference type="PROSITE" id="PS50110"/>
    </source>
</evidence>
<keyword evidence="1 2" id="KW-0597">Phosphoprotein</keyword>
<feature type="domain" description="Response regulatory" evidence="5">
    <location>
        <begin position="706"/>
        <end position="827"/>
    </location>
</feature>
<dbReference type="PANTHER" id="PTHR43719:SF28">
    <property type="entry name" value="PEROXIDE STRESS-ACTIVATED HISTIDINE KINASE MAK1-RELATED"/>
    <property type="match status" value="1"/>
</dbReference>
<feature type="modified residue" description="4-aspartylphosphate" evidence="2">
    <location>
        <position position="757"/>
    </location>
</feature>
<dbReference type="CDD" id="cd00082">
    <property type="entry name" value="HisKA"/>
    <property type="match status" value="1"/>
</dbReference>
<dbReference type="InterPro" id="IPR003661">
    <property type="entry name" value="HisK_dim/P_dom"/>
</dbReference>
<dbReference type="SMART" id="SM00448">
    <property type="entry name" value="REC"/>
    <property type="match status" value="1"/>
</dbReference>
<evidence type="ECO:0000256" key="2">
    <source>
        <dbReference type="PROSITE-ProRule" id="PRU00169"/>
    </source>
</evidence>
<dbReference type="InterPro" id="IPR005467">
    <property type="entry name" value="His_kinase_dom"/>
</dbReference>
<dbReference type="GO" id="GO:0000155">
    <property type="term" value="F:phosphorelay sensor kinase activity"/>
    <property type="evidence" value="ECO:0007669"/>
    <property type="project" value="InterPro"/>
</dbReference>
<proteinExistence type="predicted"/>
<dbReference type="Pfam" id="PF00072">
    <property type="entry name" value="Response_reg"/>
    <property type="match status" value="1"/>
</dbReference>
<keyword evidence="3" id="KW-0472">Membrane</keyword>
<gene>
    <name evidence="6" type="ORF">PPRIM_AZ9-3.1.T0520063</name>
</gene>
<dbReference type="Proteomes" id="UP000688137">
    <property type="component" value="Unassembled WGS sequence"/>
</dbReference>
<keyword evidence="7" id="KW-1185">Reference proteome</keyword>
<dbReference type="PROSITE" id="PS50110">
    <property type="entry name" value="RESPONSE_REGULATORY"/>
    <property type="match status" value="1"/>
</dbReference>
<dbReference type="PANTHER" id="PTHR43719">
    <property type="entry name" value="TWO-COMPONENT HISTIDINE KINASE"/>
    <property type="match status" value="1"/>
</dbReference>
<feature type="transmembrane region" description="Helical" evidence="3">
    <location>
        <begin position="153"/>
        <end position="186"/>
    </location>
</feature>
<protein>
    <submittedName>
        <fullName evidence="6">Uncharacterized protein</fullName>
    </submittedName>
</protein>
<dbReference type="SMART" id="SM00387">
    <property type="entry name" value="HATPase_c"/>
    <property type="match status" value="1"/>
</dbReference>
<feature type="transmembrane region" description="Helical" evidence="3">
    <location>
        <begin position="51"/>
        <end position="69"/>
    </location>
</feature>
<evidence type="ECO:0000256" key="3">
    <source>
        <dbReference type="SAM" id="Phobius"/>
    </source>
</evidence>
<dbReference type="InterPro" id="IPR001789">
    <property type="entry name" value="Sig_transdc_resp-reg_receiver"/>
</dbReference>
<keyword evidence="3" id="KW-0812">Transmembrane</keyword>
<dbReference type="PROSITE" id="PS50109">
    <property type="entry name" value="HIS_KIN"/>
    <property type="match status" value="1"/>
</dbReference>
<feature type="transmembrane region" description="Helical" evidence="3">
    <location>
        <begin position="81"/>
        <end position="99"/>
    </location>
</feature>
<dbReference type="InterPro" id="IPR050956">
    <property type="entry name" value="2C_system_His_kinase"/>
</dbReference>
<feature type="transmembrane region" description="Helical" evidence="3">
    <location>
        <begin position="193"/>
        <end position="211"/>
    </location>
</feature>
<sequence length="829" mass="96925">MIKIYQFFIKFFFHPEESADVEPKKIMNLWTLTFINQDLEVKYSNKEKQRIIVLFRLQYLIHFLIKFIYFVNNQFFLKNYLVGYFRVAFCFWHIVCMISQANIKRIHYKSFIAISEFLSCVITILITYVYVQAQLINKQCGRQTTSQAVSTGIQTGIIIISYLLVCPLWFIQGLILIAATILFIGLVGNLASIYWTFYVLLLMMLVFFRFLEYYKRIDFYTICQQTSNLHACKNIFDKTVPNSILILTENNDDLQDSTNQCKEMKLIYSNDFAIKYLQVSDENEIIKKLKSIYIQTEQESMQDTQNSFVSIYDVLYQKMGQFEEQFIQQLNTNQSSILQNEYDISEFSDYFLCFRFDSQSQVALSQKQQLKIKSHFEIRVLHCIWENKHSILVIMNDISEKIRLKHLKELDQYKDRLLATVSHDLKTPLNGMMIGINIMQNILQQPSSITISNIKQLCAHLDEFNQSGQLLLSMINDLLDYSQINKGYLRLIPKSFNLNNTFKFINSLLLRQSNEKGVQLIWNNQIDQNHSDLYTDENRLKQVLINLVANAIKFTMQGEIIIKAIQPDEQDVIEISVSDTGYGIPDDIQKNLFRLYSTFDIGNNNRHGVGLGLTISQQLVSLLGPTDKIELKSQVGKGSTFKFIIFRRLHQSLENSMHEQDFNEKQIVPIFPTFTNLNQIIKKRKTQQKKAQTYYKLESLSDEYLKILIVDDTPFNIIALSAMLNQVIYNCKLYKAFNGKQAFDIYSKEQMSVIFMDVNMPEMDGYQCTQEIRKFEQMQKLTQSLIIIVTAFTGSDDKLKSQKCGANDHLDKPLNMEDLKQAMKKFRII</sequence>
<dbReference type="AlphaFoldDB" id="A0A8S1M336"/>
<name>A0A8S1M336_PARPR</name>
<organism evidence="6 7">
    <name type="scientific">Paramecium primaurelia</name>
    <dbReference type="NCBI Taxonomy" id="5886"/>
    <lineage>
        <taxon>Eukaryota</taxon>
        <taxon>Sar</taxon>
        <taxon>Alveolata</taxon>
        <taxon>Ciliophora</taxon>
        <taxon>Intramacronucleata</taxon>
        <taxon>Oligohymenophorea</taxon>
        <taxon>Peniculida</taxon>
        <taxon>Parameciidae</taxon>
        <taxon>Paramecium</taxon>
    </lineage>
</organism>
<comment type="caution">
    <text evidence="6">The sequence shown here is derived from an EMBL/GenBank/DDBJ whole genome shotgun (WGS) entry which is preliminary data.</text>
</comment>
<dbReference type="SMART" id="SM00388">
    <property type="entry name" value="HisKA"/>
    <property type="match status" value="1"/>
</dbReference>
<evidence type="ECO:0000259" key="4">
    <source>
        <dbReference type="PROSITE" id="PS50109"/>
    </source>
</evidence>
<feature type="domain" description="Histidine kinase" evidence="4">
    <location>
        <begin position="420"/>
        <end position="649"/>
    </location>
</feature>
<evidence type="ECO:0000256" key="1">
    <source>
        <dbReference type="ARBA" id="ARBA00022553"/>
    </source>
</evidence>
<dbReference type="Pfam" id="PF00512">
    <property type="entry name" value="HisKA"/>
    <property type="match status" value="1"/>
</dbReference>
<feature type="transmembrane region" description="Helical" evidence="3">
    <location>
        <begin position="111"/>
        <end position="133"/>
    </location>
</feature>
<evidence type="ECO:0000313" key="6">
    <source>
        <dbReference type="EMBL" id="CAD8074069.1"/>
    </source>
</evidence>
<dbReference type="CDD" id="cd17546">
    <property type="entry name" value="REC_hyHK_CKI1_RcsC-like"/>
    <property type="match status" value="1"/>
</dbReference>
<evidence type="ECO:0000313" key="7">
    <source>
        <dbReference type="Proteomes" id="UP000688137"/>
    </source>
</evidence>
<dbReference type="InterPro" id="IPR003594">
    <property type="entry name" value="HATPase_dom"/>
</dbReference>